<dbReference type="OrthoDB" id="1495241at2"/>
<dbReference type="Proteomes" id="UP000007394">
    <property type="component" value="Chromosome"/>
</dbReference>
<dbReference type="AlphaFoldDB" id="I0AIS1"/>
<dbReference type="Gene3D" id="3.40.1440.10">
    <property type="entry name" value="GIY-YIG endonuclease"/>
    <property type="match status" value="1"/>
</dbReference>
<dbReference type="PROSITE" id="PS50164">
    <property type="entry name" value="GIY_YIG"/>
    <property type="match status" value="1"/>
</dbReference>
<reference evidence="2 3" key="1">
    <citation type="journal article" date="2012" name="Front. Microbiol.">
        <title>Complete genome of Ignavibacterium album, a metabolically versatile, flagellated, facultative anaerobe from the phylum Chlorobi.</title>
        <authorList>
            <person name="Liu Z."/>
            <person name="Frigaard N.-U."/>
            <person name="Vogl K."/>
            <person name="Iino T."/>
            <person name="Ohkuma M."/>
            <person name="Overmann J."/>
            <person name="Bryant D.A."/>
        </authorList>
    </citation>
    <scope>NUCLEOTIDE SEQUENCE [LARGE SCALE GENOMIC DNA]</scope>
    <source>
        <strain evidence="3">DSM 19864 / JCM 16511 / NBRC 101810 / Mat9-16</strain>
    </source>
</reference>
<dbReference type="SUPFAM" id="SSF82771">
    <property type="entry name" value="GIY-YIG endonuclease"/>
    <property type="match status" value="1"/>
</dbReference>
<sequence>MIYVYALRSKIKNFIYVGMTSDINYRMFRYNSGYEKKKTLTSSNKQ</sequence>
<dbReference type="InterPro" id="IPR035901">
    <property type="entry name" value="GIY-YIG_endonuc_sf"/>
</dbReference>
<dbReference type="HOGENOM" id="CLU_3184650_0_0_10"/>
<name>I0AIS1_IGNAJ</name>
<keyword evidence="3" id="KW-1185">Reference proteome</keyword>
<dbReference type="Pfam" id="PF01541">
    <property type="entry name" value="GIY-YIG"/>
    <property type="match status" value="1"/>
</dbReference>
<proteinExistence type="predicted"/>
<dbReference type="eggNOG" id="COG2827">
    <property type="taxonomic scope" value="Bacteria"/>
</dbReference>
<evidence type="ECO:0000313" key="2">
    <source>
        <dbReference type="EMBL" id="AFH48878.1"/>
    </source>
</evidence>
<evidence type="ECO:0000259" key="1">
    <source>
        <dbReference type="PROSITE" id="PS50164"/>
    </source>
</evidence>
<dbReference type="KEGG" id="ial:IALB_1167"/>
<dbReference type="EMBL" id="CP003418">
    <property type="protein sequence ID" value="AFH48878.1"/>
    <property type="molecule type" value="Genomic_DNA"/>
</dbReference>
<feature type="domain" description="GIY-YIG" evidence="1">
    <location>
        <begin position="1"/>
        <end position="46"/>
    </location>
</feature>
<evidence type="ECO:0000313" key="3">
    <source>
        <dbReference type="Proteomes" id="UP000007394"/>
    </source>
</evidence>
<organism evidence="2 3">
    <name type="scientific">Ignavibacterium album (strain DSM 19864 / JCM 16511 / NBRC 101810 / Mat9-16)</name>
    <dbReference type="NCBI Taxonomy" id="945713"/>
    <lineage>
        <taxon>Bacteria</taxon>
        <taxon>Pseudomonadati</taxon>
        <taxon>Ignavibacteriota</taxon>
        <taxon>Ignavibacteria</taxon>
        <taxon>Ignavibacteriales</taxon>
        <taxon>Ignavibacteriaceae</taxon>
        <taxon>Ignavibacterium</taxon>
    </lineage>
</organism>
<dbReference type="InterPro" id="IPR000305">
    <property type="entry name" value="GIY-YIG_endonuc"/>
</dbReference>
<accession>I0AIS1</accession>
<gene>
    <name evidence="2" type="ordered locus">IALB_1167</name>
</gene>
<protein>
    <recommendedName>
        <fullName evidence="1">GIY-YIG domain-containing protein</fullName>
    </recommendedName>
</protein>